<evidence type="ECO:0000313" key="1">
    <source>
        <dbReference type="EMBL" id="KAG7474760.1"/>
    </source>
</evidence>
<reference evidence="1 2" key="1">
    <citation type="journal article" date="2021" name="Sci. Rep.">
        <title>Chromosome anchoring in Senegalese sole (Solea senegalensis) reveals sex-associated markers and genome rearrangements in flatfish.</title>
        <authorList>
            <person name="Guerrero-Cozar I."/>
            <person name="Gomez-Garrido J."/>
            <person name="Berbel C."/>
            <person name="Martinez-Blanch J.F."/>
            <person name="Alioto T."/>
            <person name="Claros M.G."/>
            <person name="Gagnaire P.A."/>
            <person name="Manchado M."/>
        </authorList>
    </citation>
    <scope>NUCLEOTIDE SEQUENCE [LARGE SCALE GENOMIC DNA]</scope>
    <source>
        <strain evidence="1">Sse05_10M</strain>
    </source>
</reference>
<dbReference type="AlphaFoldDB" id="A0AAV6PTS1"/>
<accession>A0AAV6PTS1</accession>
<sequence>MRAEINRHSRKCAAENGLTEPGRHLCLPGTFTDSTGHKITCLCVLFHYPCHFLSFNCNRLLCPQH</sequence>
<dbReference type="Proteomes" id="UP000693946">
    <property type="component" value="Linkage Group LG9"/>
</dbReference>
<protein>
    <recommendedName>
        <fullName evidence="3">Cocaine- and amphetamine-regulated transcript protein</fullName>
    </recommendedName>
</protein>
<organism evidence="1 2">
    <name type="scientific">Solea senegalensis</name>
    <name type="common">Senegalese sole</name>
    <dbReference type="NCBI Taxonomy" id="28829"/>
    <lineage>
        <taxon>Eukaryota</taxon>
        <taxon>Metazoa</taxon>
        <taxon>Chordata</taxon>
        <taxon>Craniata</taxon>
        <taxon>Vertebrata</taxon>
        <taxon>Euteleostomi</taxon>
        <taxon>Actinopterygii</taxon>
        <taxon>Neopterygii</taxon>
        <taxon>Teleostei</taxon>
        <taxon>Neoteleostei</taxon>
        <taxon>Acanthomorphata</taxon>
        <taxon>Carangaria</taxon>
        <taxon>Pleuronectiformes</taxon>
        <taxon>Pleuronectoidei</taxon>
        <taxon>Soleidae</taxon>
        <taxon>Solea</taxon>
    </lineage>
</organism>
<evidence type="ECO:0008006" key="3">
    <source>
        <dbReference type="Google" id="ProtNLM"/>
    </source>
</evidence>
<proteinExistence type="predicted"/>
<comment type="caution">
    <text evidence="1">The sequence shown here is derived from an EMBL/GenBank/DDBJ whole genome shotgun (WGS) entry which is preliminary data.</text>
</comment>
<name>A0AAV6PTS1_SOLSE</name>
<dbReference type="EMBL" id="JAGKHQ010000021">
    <property type="protein sequence ID" value="KAG7474760.1"/>
    <property type="molecule type" value="Genomic_DNA"/>
</dbReference>
<evidence type="ECO:0000313" key="2">
    <source>
        <dbReference type="Proteomes" id="UP000693946"/>
    </source>
</evidence>
<gene>
    <name evidence="1" type="ORF">JOB18_016289</name>
</gene>
<keyword evidence="2" id="KW-1185">Reference proteome</keyword>